<organism evidence="2 3">
    <name type="scientific">Oryza sativa subsp. japonica</name>
    <name type="common">Rice</name>
    <dbReference type="NCBI Taxonomy" id="39947"/>
    <lineage>
        <taxon>Eukaryota</taxon>
        <taxon>Viridiplantae</taxon>
        <taxon>Streptophyta</taxon>
        <taxon>Embryophyta</taxon>
        <taxon>Tracheophyta</taxon>
        <taxon>Spermatophyta</taxon>
        <taxon>Magnoliopsida</taxon>
        <taxon>Liliopsida</taxon>
        <taxon>Poales</taxon>
        <taxon>Poaceae</taxon>
        <taxon>BOP clade</taxon>
        <taxon>Oryzoideae</taxon>
        <taxon>Oryzeae</taxon>
        <taxon>Oryzinae</taxon>
        <taxon>Oryza</taxon>
        <taxon>Oryza sativa</taxon>
    </lineage>
</organism>
<sequence length="69" mass="7650">MEGCPPGGGSGRERESRHSRKGGTDILEVVAPKEIDGVLESGQRPQIGKDGLSRFFLNDSKNHRWQKLF</sequence>
<feature type="region of interest" description="Disordered" evidence="1">
    <location>
        <begin position="1"/>
        <end position="26"/>
    </location>
</feature>
<evidence type="ECO:0000313" key="3">
    <source>
        <dbReference type="Proteomes" id="UP000000763"/>
    </source>
</evidence>
<reference evidence="3" key="1">
    <citation type="journal article" date="2005" name="Nature">
        <title>The map-based sequence of the rice genome.</title>
        <authorList>
            <consortium name="International rice genome sequencing project (IRGSP)"/>
            <person name="Matsumoto T."/>
            <person name="Wu J."/>
            <person name="Kanamori H."/>
            <person name="Katayose Y."/>
            <person name="Fujisawa M."/>
            <person name="Namiki N."/>
            <person name="Mizuno H."/>
            <person name="Yamamoto K."/>
            <person name="Antonio B.A."/>
            <person name="Baba T."/>
            <person name="Sakata K."/>
            <person name="Nagamura Y."/>
            <person name="Aoki H."/>
            <person name="Arikawa K."/>
            <person name="Arita K."/>
            <person name="Bito T."/>
            <person name="Chiden Y."/>
            <person name="Fujitsuka N."/>
            <person name="Fukunaka R."/>
            <person name="Hamada M."/>
            <person name="Harada C."/>
            <person name="Hayashi A."/>
            <person name="Hijishita S."/>
            <person name="Honda M."/>
            <person name="Hosokawa S."/>
            <person name="Ichikawa Y."/>
            <person name="Idonuma A."/>
            <person name="Iijima M."/>
            <person name="Ikeda M."/>
            <person name="Ikeno M."/>
            <person name="Ito K."/>
            <person name="Ito S."/>
            <person name="Ito T."/>
            <person name="Ito Y."/>
            <person name="Ito Y."/>
            <person name="Iwabuchi A."/>
            <person name="Kamiya K."/>
            <person name="Karasawa W."/>
            <person name="Kurita K."/>
            <person name="Katagiri S."/>
            <person name="Kikuta A."/>
            <person name="Kobayashi H."/>
            <person name="Kobayashi N."/>
            <person name="Machita K."/>
            <person name="Maehara T."/>
            <person name="Masukawa M."/>
            <person name="Mizubayashi T."/>
            <person name="Mukai Y."/>
            <person name="Nagasaki H."/>
            <person name="Nagata Y."/>
            <person name="Naito S."/>
            <person name="Nakashima M."/>
            <person name="Nakama Y."/>
            <person name="Nakamichi Y."/>
            <person name="Nakamura M."/>
            <person name="Meguro A."/>
            <person name="Negishi M."/>
            <person name="Ohta I."/>
            <person name="Ohta T."/>
            <person name="Okamoto M."/>
            <person name="Ono N."/>
            <person name="Saji S."/>
            <person name="Sakaguchi M."/>
            <person name="Sakai K."/>
            <person name="Shibata M."/>
            <person name="Shimokawa T."/>
            <person name="Song J."/>
            <person name="Takazaki Y."/>
            <person name="Terasawa K."/>
            <person name="Tsugane M."/>
            <person name="Tsuji K."/>
            <person name="Ueda S."/>
            <person name="Waki K."/>
            <person name="Yamagata H."/>
            <person name="Yamamoto M."/>
            <person name="Yamamoto S."/>
            <person name="Yamane H."/>
            <person name="Yoshiki S."/>
            <person name="Yoshihara R."/>
            <person name="Yukawa K."/>
            <person name="Zhong H."/>
            <person name="Yano M."/>
            <person name="Yuan Q."/>
            <person name="Ouyang S."/>
            <person name="Liu J."/>
            <person name="Jones K.M."/>
            <person name="Gansberger K."/>
            <person name="Moffat K."/>
            <person name="Hill J."/>
            <person name="Bera J."/>
            <person name="Fadrosh D."/>
            <person name="Jin S."/>
            <person name="Johri S."/>
            <person name="Kim M."/>
            <person name="Overton L."/>
            <person name="Reardon M."/>
            <person name="Tsitrin T."/>
            <person name="Vuong H."/>
            <person name="Weaver B."/>
            <person name="Ciecko A."/>
            <person name="Tallon L."/>
            <person name="Jackson J."/>
            <person name="Pai G."/>
            <person name="Aken S.V."/>
            <person name="Utterback T."/>
            <person name="Reidmuller S."/>
            <person name="Feldblyum T."/>
            <person name="Hsiao J."/>
            <person name="Zismann V."/>
            <person name="Iobst S."/>
            <person name="de Vazeille A.R."/>
            <person name="Buell C.R."/>
            <person name="Ying K."/>
            <person name="Li Y."/>
            <person name="Lu T."/>
            <person name="Huang Y."/>
            <person name="Zhao Q."/>
            <person name="Feng Q."/>
            <person name="Zhang L."/>
            <person name="Zhu J."/>
            <person name="Weng Q."/>
            <person name="Mu J."/>
            <person name="Lu Y."/>
            <person name="Fan D."/>
            <person name="Liu Y."/>
            <person name="Guan J."/>
            <person name="Zhang Y."/>
            <person name="Yu S."/>
            <person name="Liu X."/>
            <person name="Zhang Y."/>
            <person name="Hong G."/>
            <person name="Han B."/>
            <person name="Choisne N."/>
            <person name="Demange N."/>
            <person name="Orjeda G."/>
            <person name="Samain S."/>
            <person name="Cattolico L."/>
            <person name="Pelletier E."/>
            <person name="Couloux A."/>
            <person name="Segurens B."/>
            <person name="Wincker P."/>
            <person name="D'Hont A."/>
            <person name="Scarpelli C."/>
            <person name="Weissenbach J."/>
            <person name="Salanoubat M."/>
            <person name="Quetier F."/>
            <person name="Yu Y."/>
            <person name="Kim H.R."/>
            <person name="Rambo T."/>
            <person name="Currie J."/>
            <person name="Collura K."/>
            <person name="Luo M."/>
            <person name="Yang T."/>
            <person name="Ammiraju J.S.S."/>
            <person name="Engler F."/>
            <person name="Soderlund C."/>
            <person name="Wing R.A."/>
            <person name="Palmer L.E."/>
            <person name="de la Bastide M."/>
            <person name="Spiegel L."/>
            <person name="Nascimento L."/>
            <person name="Zutavern T."/>
            <person name="O'Shaughnessy A."/>
            <person name="Dike S."/>
            <person name="Dedhia N."/>
            <person name="Preston R."/>
            <person name="Balija V."/>
            <person name="McCombie W.R."/>
            <person name="Chow T."/>
            <person name="Chen H."/>
            <person name="Chung M."/>
            <person name="Chen C."/>
            <person name="Shaw J."/>
            <person name="Wu H."/>
            <person name="Hsiao K."/>
            <person name="Chao Y."/>
            <person name="Chu M."/>
            <person name="Cheng C."/>
            <person name="Hour A."/>
            <person name="Lee P."/>
            <person name="Lin S."/>
            <person name="Lin Y."/>
            <person name="Liou J."/>
            <person name="Liu S."/>
            <person name="Hsing Y."/>
            <person name="Raghuvanshi S."/>
            <person name="Mohanty A."/>
            <person name="Bharti A.K."/>
            <person name="Gaur A."/>
            <person name="Gupta V."/>
            <person name="Kumar D."/>
            <person name="Ravi V."/>
            <person name="Vij S."/>
            <person name="Kapur A."/>
            <person name="Khurana P."/>
            <person name="Khurana P."/>
            <person name="Khurana J.P."/>
            <person name="Tyagi A.K."/>
            <person name="Gaikwad K."/>
            <person name="Singh A."/>
            <person name="Dalal V."/>
            <person name="Srivastava S."/>
            <person name="Dixit A."/>
            <person name="Pal A.K."/>
            <person name="Ghazi I.A."/>
            <person name="Yadav M."/>
            <person name="Pandit A."/>
            <person name="Bhargava A."/>
            <person name="Sureshbabu K."/>
            <person name="Batra K."/>
            <person name="Sharma T.R."/>
            <person name="Mohapatra T."/>
            <person name="Singh N.K."/>
            <person name="Messing J."/>
            <person name="Nelson A.B."/>
            <person name="Fuks G."/>
            <person name="Kavchok S."/>
            <person name="Keizer G."/>
            <person name="Linton E."/>
            <person name="Llaca V."/>
            <person name="Song R."/>
            <person name="Tanyolac B."/>
            <person name="Young S."/>
            <person name="Ho-Il K."/>
            <person name="Hahn J.H."/>
            <person name="Sangsakoo G."/>
            <person name="Vanavichit A."/>
            <person name="de Mattos Luiz.A.T."/>
            <person name="Zimmer P.D."/>
            <person name="Malone G."/>
            <person name="Dellagostin O."/>
            <person name="de Oliveira A.C."/>
            <person name="Bevan M."/>
            <person name="Bancroft I."/>
            <person name="Minx P."/>
            <person name="Cordum H."/>
            <person name="Wilson R."/>
            <person name="Cheng Z."/>
            <person name="Jin W."/>
            <person name="Jiang J."/>
            <person name="Leong S.A."/>
            <person name="Iwama H."/>
            <person name="Gojobori T."/>
            <person name="Itoh T."/>
            <person name="Niimura Y."/>
            <person name="Fujii Y."/>
            <person name="Habara T."/>
            <person name="Sakai H."/>
            <person name="Sato Y."/>
            <person name="Wilson G."/>
            <person name="Kumar K."/>
            <person name="McCouch S."/>
            <person name="Juretic N."/>
            <person name="Hoen D."/>
            <person name="Wright S."/>
            <person name="Bruskiewich R."/>
            <person name="Bureau T."/>
            <person name="Miyao A."/>
            <person name="Hirochika H."/>
            <person name="Nishikawa T."/>
            <person name="Kadowaki K."/>
            <person name="Sugiura M."/>
            <person name="Burr B."/>
            <person name="Sasaki T."/>
        </authorList>
    </citation>
    <scope>NUCLEOTIDE SEQUENCE [LARGE SCALE GENOMIC DNA]</scope>
    <source>
        <strain evidence="3">cv. Nipponbare</strain>
    </source>
</reference>
<dbReference type="AlphaFoldDB" id="Q6YUM0"/>
<name>Q6YUM0_ORYSJ</name>
<protein>
    <submittedName>
        <fullName evidence="2">Uncharacterized protein</fullName>
    </submittedName>
</protein>
<reference evidence="3" key="2">
    <citation type="journal article" date="2008" name="Nucleic Acids Res.">
        <title>The rice annotation project database (RAP-DB): 2008 update.</title>
        <authorList>
            <consortium name="The rice annotation project (RAP)"/>
        </authorList>
    </citation>
    <scope>GENOME REANNOTATION</scope>
    <source>
        <strain evidence="3">cv. Nipponbare</strain>
    </source>
</reference>
<evidence type="ECO:0000256" key="1">
    <source>
        <dbReference type="SAM" id="MobiDB-lite"/>
    </source>
</evidence>
<evidence type="ECO:0000313" key="2">
    <source>
        <dbReference type="EMBL" id="BAD16505.1"/>
    </source>
</evidence>
<accession>Q6YUM0</accession>
<gene>
    <name evidence="2" type="primary">OJ1134_E08.35</name>
</gene>
<proteinExistence type="predicted"/>
<dbReference type="EMBL" id="AP005860">
    <property type="protein sequence ID" value="BAD16505.1"/>
    <property type="molecule type" value="Genomic_DNA"/>
</dbReference>
<dbReference type="Proteomes" id="UP000000763">
    <property type="component" value="Chromosome 9"/>
</dbReference>
<feature type="compositionally biased region" description="Gly residues" evidence="1">
    <location>
        <begin position="1"/>
        <end position="10"/>
    </location>
</feature>